<sequence>MIALLFSLLGIAISLFLVFYVHDAYLAVKYQSFVDQQKEQMRSDSKKRVDPNSLFIATDLSKSVEDNCRLDYEYQVAYYLHTGVDRSSDKNSGRPSKTFVFLHGLGGQMAQFEGLFNFIPKEYSVFSLDYCGCGLSKRAFNSHIGRSPRELTTDGLTNIIEKVIEKHIFPSDSIVLVGHSMGASIATRLAKRLGGKCEALVLLAPKNRFKKGELELIRRIQKIPSPIFSLYRLFDRWKGLNSPSVNRCFSSKATPAQRAKLWIWNRESDTFIWKMMLMGIESVLTPSFVFPSVPTLIITGDEDSISPPSEKELYQDLQNDFSFQVVEAGHCLLVEKPHEIYQKIHSFLRLPN</sequence>
<organism evidence="2 3">
    <name type="scientific">Schizosaccharomyces osmophilus</name>
    <dbReference type="NCBI Taxonomy" id="2545709"/>
    <lineage>
        <taxon>Eukaryota</taxon>
        <taxon>Fungi</taxon>
        <taxon>Dikarya</taxon>
        <taxon>Ascomycota</taxon>
        <taxon>Taphrinomycotina</taxon>
        <taxon>Schizosaccharomycetes</taxon>
        <taxon>Schizosaccharomycetales</taxon>
        <taxon>Schizosaccharomycetaceae</taxon>
        <taxon>Schizosaccharomyces</taxon>
    </lineage>
</organism>
<dbReference type="InterPro" id="IPR000073">
    <property type="entry name" value="AB_hydrolase_1"/>
</dbReference>
<protein>
    <submittedName>
        <fullName evidence="2">Lipid particle hydrolase</fullName>
    </submittedName>
</protein>
<proteinExistence type="predicted"/>
<feature type="domain" description="AB hydrolase-1" evidence="1">
    <location>
        <begin position="98"/>
        <end position="337"/>
    </location>
</feature>
<dbReference type="Proteomes" id="UP001212411">
    <property type="component" value="Chromosome 1"/>
</dbReference>
<gene>
    <name evidence="2" type="ORF">SOMG_01919</name>
</gene>
<dbReference type="InterPro" id="IPR050266">
    <property type="entry name" value="AB_hydrolase_sf"/>
</dbReference>
<dbReference type="AlphaFoldDB" id="A0AAE9W883"/>
<dbReference type="GO" id="GO:0046464">
    <property type="term" value="P:acylglycerol catabolic process"/>
    <property type="evidence" value="ECO:0007669"/>
    <property type="project" value="TreeGrafter"/>
</dbReference>
<dbReference type="RefSeq" id="XP_056035428.1">
    <property type="nucleotide sequence ID" value="XM_056180712.1"/>
</dbReference>
<dbReference type="KEGG" id="som:SOMG_01919"/>
<evidence type="ECO:0000313" key="3">
    <source>
        <dbReference type="Proteomes" id="UP001212411"/>
    </source>
</evidence>
<dbReference type="EMBL" id="CP115611">
    <property type="protein sequence ID" value="WBW71185.1"/>
    <property type="molecule type" value="Genomic_DNA"/>
</dbReference>
<dbReference type="Pfam" id="PF00561">
    <property type="entry name" value="Abhydrolase_1"/>
    <property type="match status" value="1"/>
</dbReference>
<dbReference type="PRINTS" id="PR00111">
    <property type="entry name" value="ABHYDROLASE"/>
</dbReference>
<reference evidence="2 3" key="1">
    <citation type="journal article" date="2023" name="G3 (Bethesda)">
        <title>A high-quality reference genome for the fission yeast Schizosaccharomyces osmophilus.</title>
        <authorList>
            <person name="Jia G.S."/>
            <person name="Zhang W.C."/>
            <person name="Liang Y."/>
            <person name="Liu X.H."/>
            <person name="Rhind N."/>
            <person name="Pidoux A."/>
            <person name="Brysch-Herzberg M."/>
            <person name="Du L.L."/>
        </authorList>
    </citation>
    <scope>NUCLEOTIDE SEQUENCE [LARGE SCALE GENOMIC DNA]</scope>
    <source>
        <strain evidence="2 3">CBS 15793</strain>
    </source>
</reference>
<dbReference type="PANTHER" id="PTHR43798:SF5">
    <property type="entry name" value="MONOACYLGLYCEROL LIPASE ABHD6"/>
    <property type="match status" value="1"/>
</dbReference>
<dbReference type="GO" id="GO:0016020">
    <property type="term" value="C:membrane"/>
    <property type="evidence" value="ECO:0007669"/>
    <property type="project" value="TreeGrafter"/>
</dbReference>
<accession>A0AAE9W883</accession>
<keyword evidence="3" id="KW-1185">Reference proteome</keyword>
<evidence type="ECO:0000313" key="2">
    <source>
        <dbReference type="EMBL" id="WBW71185.1"/>
    </source>
</evidence>
<dbReference type="SUPFAM" id="SSF53474">
    <property type="entry name" value="alpha/beta-Hydrolases"/>
    <property type="match status" value="1"/>
</dbReference>
<dbReference type="InterPro" id="IPR029058">
    <property type="entry name" value="AB_hydrolase_fold"/>
</dbReference>
<dbReference type="Gene3D" id="3.40.50.1820">
    <property type="entry name" value="alpha/beta hydrolase"/>
    <property type="match status" value="1"/>
</dbReference>
<keyword evidence="2" id="KW-0378">Hydrolase</keyword>
<evidence type="ECO:0000259" key="1">
    <source>
        <dbReference type="Pfam" id="PF00561"/>
    </source>
</evidence>
<name>A0AAE9W883_9SCHI</name>
<dbReference type="GO" id="GO:0047372">
    <property type="term" value="F:monoacylglycerol lipase activity"/>
    <property type="evidence" value="ECO:0007669"/>
    <property type="project" value="TreeGrafter"/>
</dbReference>
<dbReference type="PANTHER" id="PTHR43798">
    <property type="entry name" value="MONOACYLGLYCEROL LIPASE"/>
    <property type="match status" value="1"/>
</dbReference>
<dbReference type="GeneID" id="80875401"/>